<evidence type="ECO:0000313" key="2">
    <source>
        <dbReference type="Proteomes" id="UP000001554"/>
    </source>
</evidence>
<evidence type="ECO:0000256" key="1">
    <source>
        <dbReference type="SAM" id="MobiDB-lite"/>
    </source>
</evidence>
<dbReference type="GeneID" id="118412669"/>
<reference evidence="3" key="2">
    <citation type="submission" date="2025-08" db="UniProtKB">
        <authorList>
            <consortium name="RefSeq"/>
        </authorList>
    </citation>
    <scope>IDENTIFICATION</scope>
    <source>
        <strain evidence="3">S238N-H82</strain>
        <tissue evidence="3">Testes</tissue>
    </source>
</reference>
<feature type="region of interest" description="Disordered" evidence="1">
    <location>
        <begin position="96"/>
        <end position="118"/>
    </location>
</feature>
<name>A0A9J7KXE5_BRAFL</name>
<dbReference type="Pfam" id="PF15497">
    <property type="entry name" value="SNAPC5"/>
    <property type="match status" value="1"/>
</dbReference>
<reference evidence="2" key="1">
    <citation type="journal article" date="2020" name="Nat. Ecol. Evol.">
        <title>Deeply conserved synteny resolves early events in vertebrate evolution.</title>
        <authorList>
            <person name="Simakov O."/>
            <person name="Marletaz F."/>
            <person name="Yue J.X."/>
            <person name="O'Connell B."/>
            <person name="Jenkins J."/>
            <person name="Brandt A."/>
            <person name="Calef R."/>
            <person name="Tung C.H."/>
            <person name="Huang T.K."/>
            <person name="Schmutz J."/>
            <person name="Satoh N."/>
            <person name="Yu J.K."/>
            <person name="Putnam N.H."/>
            <person name="Green R.E."/>
            <person name="Rokhsar D.S."/>
        </authorList>
    </citation>
    <scope>NUCLEOTIDE SEQUENCE [LARGE SCALE GENOMIC DNA]</scope>
    <source>
        <strain evidence="2">S238N-H82</strain>
    </source>
</reference>
<sequence>MFSELQELEEEERVLQSIQTTLQDQLNRLKVEELALKSMIAEKHGVGESFEERRSQELKKLLSVNEMEEEDFEESNINETPLQLDLSQGAFLQQPTKVEEFEEEEDEEEDDDEELYEDGMNRDLMLLMDQVCKGPEDMEEEDSS</sequence>
<dbReference type="PANTHER" id="PTHR15333">
    <property type="entry name" value="SNRNA-ACTIVATING PROTEIN COMPLEX SUBUNIT 5"/>
    <property type="match status" value="1"/>
</dbReference>
<dbReference type="PANTHER" id="PTHR15333:SF2">
    <property type="entry name" value="SNRNA-ACTIVATING PROTEIN COMPLEX SUBUNIT 5"/>
    <property type="match status" value="1"/>
</dbReference>
<feature type="compositionally biased region" description="Acidic residues" evidence="1">
    <location>
        <begin position="100"/>
        <end position="117"/>
    </location>
</feature>
<dbReference type="RefSeq" id="XP_035671560.1">
    <property type="nucleotide sequence ID" value="XM_035815667.1"/>
</dbReference>
<protein>
    <submittedName>
        <fullName evidence="3">snRNA-activating protein complex subunit 5-like</fullName>
    </submittedName>
</protein>
<dbReference type="OMA" id="EDPPNIM"/>
<keyword evidence="2" id="KW-1185">Reference proteome</keyword>
<dbReference type="Proteomes" id="UP000001554">
    <property type="component" value="Chromosome 3"/>
</dbReference>
<dbReference type="GO" id="GO:0006366">
    <property type="term" value="P:transcription by RNA polymerase II"/>
    <property type="evidence" value="ECO:0007669"/>
    <property type="project" value="InterPro"/>
</dbReference>
<proteinExistence type="predicted"/>
<evidence type="ECO:0000313" key="3">
    <source>
        <dbReference type="RefSeq" id="XP_035671560.1"/>
    </source>
</evidence>
<dbReference type="KEGG" id="bfo:118412669"/>
<organism evidence="2 3">
    <name type="scientific">Branchiostoma floridae</name>
    <name type="common">Florida lancelet</name>
    <name type="synonym">Amphioxus</name>
    <dbReference type="NCBI Taxonomy" id="7739"/>
    <lineage>
        <taxon>Eukaryota</taxon>
        <taxon>Metazoa</taxon>
        <taxon>Chordata</taxon>
        <taxon>Cephalochordata</taxon>
        <taxon>Leptocardii</taxon>
        <taxon>Amphioxiformes</taxon>
        <taxon>Branchiostomatidae</taxon>
        <taxon>Branchiostoma</taxon>
    </lineage>
</organism>
<dbReference type="OrthoDB" id="6158499at2759"/>
<dbReference type="InterPro" id="IPR029138">
    <property type="entry name" value="SNAPC5"/>
</dbReference>
<dbReference type="GO" id="GO:0006384">
    <property type="term" value="P:transcription initiation at RNA polymerase III promoter"/>
    <property type="evidence" value="ECO:0007669"/>
    <property type="project" value="InterPro"/>
</dbReference>
<dbReference type="GO" id="GO:0005634">
    <property type="term" value="C:nucleus"/>
    <property type="evidence" value="ECO:0007669"/>
    <property type="project" value="InterPro"/>
</dbReference>
<dbReference type="AlphaFoldDB" id="A0A9J7KXE5"/>
<accession>A0A9J7KXE5</accession>
<gene>
    <name evidence="3" type="primary">LOC118412669</name>
</gene>